<protein>
    <recommendedName>
        <fullName evidence="2">NAD-dependent epimerase/dehydratase domain-containing protein</fullName>
    </recommendedName>
</protein>
<name>A0A098TLM7_9CYAN</name>
<dbReference type="PRINTS" id="PR01713">
    <property type="entry name" value="NUCEPIMERASE"/>
</dbReference>
<dbReference type="Pfam" id="PF01370">
    <property type="entry name" value="Epimerase"/>
    <property type="match status" value="1"/>
</dbReference>
<reference evidence="3 4" key="1">
    <citation type="journal article" date="2014" name="Mol. Ecol.">
        <title>Evolution of Synechococcus.</title>
        <authorList>
            <person name="Dvorak P."/>
            <person name="Casamatta D."/>
            <person name="Hasler P."/>
            <person name="Poulickova A."/>
            <person name="Ondrej V."/>
            <person name="Sanges R."/>
        </authorList>
    </citation>
    <scope>NUCLEOTIDE SEQUENCE [LARGE SCALE GENOMIC DNA]</scope>
    <source>
        <strain evidence="3 4">CAUP A 1101</strain>
    </source>
</reference>
<sequence>MCLRLFNVYGPGQHPSFLVPYVISCLVHQQPLVLRMPEALRDFIYVADVVTALEQAAQLTVPGFHIFNIGSGQAVQVMELVQLAESVFGAAVEWEIASAESGELTTMIADIRQAQQVLNWTPQVSLREGLLQIHAQWALAQDPA</sequence>
<evidence type="ECO:0000313" key="4">
    <source>
        <dbReference type="Proteomes" id="UP000030170"/>
    </source>
</evidence>
<proteinExistence type="inferred from homology"/>
<accession>A0A098TLM7</accession>
<comment type="caution">
    <text evidence="3">The sequence shown here is derived from an EMBL/GenBank/DDBJ whole genome shotgun (WGS) entry which is preliminary data.</text>
</comment>
<dbReference type="Gene3D" id="3.90.25.10">
    <property type="entry name" value="UDP-galactose 4-epimerase, domain 1"/>
    <property type="match status" value="1"/>
</dbReference>
<dbReference type="PANTHER" id="PTHR43000">
    <property type="entry name" value="DTDP-D-GLUCOSE 4,6-DEHYDRATASE-RELATED"/>
    <property type="match status" value="1"/>
</dbReference>
<dbReference type="EMBL" id="JJML01000014">
    <property type="protein sequence ID" value="KGF73215.1"/>
    <property type="molecule type" value="Genomic_DNA"/>
</dbReference>
<dbReference type="STRING" id="1497020.DO97_01545"/>
<dbReference type="Gene3D" id="3.40.50.720">
    <property type="entry name" value="NAD(P)-binding Rossmann-like Domain"/>
    <property type="match status" value="1"/>
</dbReference>
<dbReference type="SUPFAM" id="SSF51735">
    <property type="entry name" value="NAD(P)-binding Rossmann-fold domains"/>
    <property type="match status" value="1"/>
</dbReference>
<gene>
    <name evidence="3" type="ORF">DO97_01545</name>
</gene>
<dbReference type="AlphaFoldDB" id="A0A098TLM7"/>
<keyword evidence="4" id="KW-1185">Reference proteome</keyword>
<comment type="similarity">
    <text evidence="1">Belongs to the NAD(P)-dependent epimerase/dehydratase family.</text>
</comment>
<dbReference type="InterPro" id="IPR001509">
    <property type="entry name" value="Epimerase_deHydtase"/>
</dbReference>
<dbReference type="Proteomes" id="UP000030170">
    <property type="component" value="Unassembled WGS sequence"/>
</dbReference>
<organism evidence="3 4">
    <name type="scientific">Neosynechococcus sphagnicola sy1</name>
    <dbReference type="NCBI Taxonomy" id="1497020"/>
    <lineage>
        <taxon>Bacteria</taxon>
        <taxon>Bacillati</taxon>
        <taxon>Cyanobacteriota</taxon>
        <taxon>Cyanophyceae</taxon>
        <taxon>Neosynechococcales</taxon>
        <taxon>Neosynechococcaceae</taxon>
        <taxon>Neosynechococcus</taxon>
    </lineage>
</organism>
<evidence type="ECO:0000313" key="3">
    <source>
        <dbReference type="EMBL" id="KGF73215.1"/>
    </source>
</evidence>
<feature type="domain" description="NAD-dependent epimerase/dehydratase" evidence="2">
    <location>
        <begin position="2"/>
        <end position="70"/>
    </location>
</feature>
<dbReference type="InterPro" id="IPR036291">
    <property type="entry name" value="NAD(P)-bd_dom_sf"/>
</dbReference>
<evidence type="ECO:0000256" key="1">
    <source>
        <dbReference type="ARBA" id="ARBA00007637"/>
    </source>
</evidence>
<evidence type="ECO:0000259" key="2">
    <source>
        <dbReference type="Pfam" id="PF01370"/>
    </source>
</evidence>